<organism evidence="1 2">
    <name type="scientific">Streptomyces cinnamoneus</name>
    <name type="common">Streptoverticillium cinnamoneum</name>
    <dbReference type="NCBI Taxonomy" id="53446"/>
    <lineage>
        <taxon>Bacteria</taxon>
        <taxon>Bacillati</taxon>
        <taxon>Actinomycetota</taxon>
        <taxon>Actinomycetes</taxon>
        <taxon>Kitasatosporales</taxon>
        <taxon>Streptomycetaceae</taxon>
        <taxon>Streptomyces</taxon>
        <taxon>Streptomyces cinnamoneus group</taxon>
    </lineage>
</organism>
<evidence type="ECO:0000313" key="2">
    <source>
        <dbReference type="Proteomes" id="UP000646244"/>
    </source>
</evidence>
<proteinExistence type="predicted"/>
<sequence>MRCTDEITVRSCAPWGPDKSILPLSGWAPIPAGLRPRPPPNAAPTAWEGSRYGPLPLCAGRSGRGGADTEVDAAYMGGTDPFVSANSCAPRSPGPSAPWGMLSGCRVAGVARSYITPGRGWHTMWRTLANPGEYSLGP</sequence>
<evidence type="ECO:0000313" key="1">
    <source>
        <dbReference type="EMBL" id="GHC46642.1"/>
    </source>
</evidence>
<dbReference type="AlphaFoldDB" id="A0A918WHC7"/>
<name>A0A918WHC7_STRCJ</name>
<reference evidence="1" key="1">
    <citation type="journal article" date="2014" name="Int. J. Syst. Evol. Microbiol.">
        <title>Complete genome sequence of Corynebacterium casei LMG S-19264T (=DSM 44701T), isolated from a smear-ripened cheese.</title>
        <authorList>
            <consortium name="US DOE Joint Genome Institute (JGI-PGF)"/>
            <person name="Walter F."/>
            <person name="Albersmeier A."/>
            <person name="Kalinowski J."/>
            <person name="Ruckert C."/>
        </authorList>
    </citation>
    <scope>NUCLEOTIDE SEQUENCE</scope>
    <source>
        <strain evidence="1">JCM 4633</strain>
    </source>
</reference>
<comment type="caution">
    <text evidence="1">The sequence shown here is derived from an EMBL/GenBank/DDBJ whole genome shotgun (WGS) entry which is preliminary data.</text>
</comment>
<protein>
    <submittedName>
        <fullName evidence="1">Uncharacterized protein</fullName>
    </submittedName>
</protein>
<dbReference type="EMBL" id="BMVB01000006">
    <property type="protein sequence ID" value="GHC46642.1"/>
    <property type="molecule type" value="Genomic_DNA"/>
</dbReference>
<dbReference type="Proteomes" id="UP000646244">
    <property type="component" value="Unassembled WGS sequence"/>
</dbReference>
<gene>
    <name evidence="1" type="ORF">GCM10010507_22540</name>
</gene>
<accession>A0A918WHC7</accession>
<reference evidence="1" key="2">
    <citation type="submission" date="2020-09" db="EMBL/GenBank/DDBJ databases">
        <authorList>
            <person name="Sun Q."/>
            <person name="Ohkuma M."/>
        </authorList>
    </citation>
    <scope>NUCLEOTIDE SEQUENCE</scope>
    <source>
        <strain evidence="1">JCM 4633</strain>
    </source>
</reference>